<evidence type="ECO:0000256" key="1">
    <source>
        <dbReference type="SAM" id="MobiDB-lite"/>
    </source>
</evidence>
<dbReference type="EMBL" id="MN740362">
    <property type="protein sequence ID" value="QHU02747.1"/>
    <property type="molecule type" value="Genomic_DNA"/>
</dbReference>
<organism evidence="2">
    <name type="scientific">viral metagenome</name>
    <dbReference type="NCBI Taxonomy" id="1070528"/>
    <lineage>
        <taxon>unclassified sequences</taxon>
        <taxon>metagenomes</taxon>
        <taxon>organismal metagenomes</taxon>
    </lineage>
</organism>
<name>A0A6C0JDY9_9ZZZZ</name>
<feature type="compositionally biased region" description="Acidic residues" evidence="1">
    <location>
        <begin position="321"/>
        <end position="339"/>
    </location>
</feature>
<sequence length="365" mass="41911">MAIKIVKTDETFDFNAIKLHSPSVLHGQVFFSKISHSNQDLFLQSPAVTLKNGFINEGKMSYSDIVISDTDDEFISWIETLEESLHTIVLQKSKEWFTQEITRSHVEHTFTPPLRTYKKGKFFLMRVQNDPPRNIVFRKSKIYDEFDNVIEEKDVKPTDTLVCILHLNGIKFTTNSFQIYIELKQSIITNRHNNPFASKVDITTTTNSPIDNVNLNDDDSEENSIIRNENEGTYDIVKENNNINVETNTEQGLVEANIKTSSIEDSNIKLRQDNLTNDNETYVNYVLAKNKAKEARQSAMKMIADAKNARNQCMIENIDFSESDDDSFYSSDDDDESDITNDQLQSESDDDTHSSEVLPRIQIHQ</sequence>
<evidence type="ECO:0000313" key="2">
    <source>
        <dbReference type="EMBL" id="QHU02747.1"/>
    </source>
</evidence>
<accession>A0A6C0JDY9</accession>
<reference evidence="2" key="1">
    <citation type="journal article" date="2020" name="Nature">
        <title>Giant virus diversity and host interactions through global metagenomics.</title>
        <authorList>
            <person name="Schulz F."/>
            <person name="Roux S."/>
            <person name="Paez-Espino D."/>
            <person name="Jungbluth S."/>
            <person name="Walsh D.A."/>
            <person name="Denef V.J."/>
            <person name="McMahon K.D."/>
            <person name="Konstantinidis K.T."/>
            <person name="Eloe-Fadrosh E.A."/>
            <person name="Kyrpides N.C."/>
            <person name="Woyke T."/>
        </authorList>
    </citation>
    <scope>NUCLEOTIDE SEQUENCE</scope>
    <source>
        <strain evidence="2">GVMAG-M-3300025880-76</strain>
    </source>
</reference>
<protein>
    <submittedName>
        <fullName evidence="2">Uncharacterized protein</fullName>
    </submittedName>
</protein>
<feature type="region of interest" description="Disordered" evidence="1">
    <location>
        <begin position="321"/>
        <end position="365"/>
    </location>
</feature>
<dbReference type="AlphaFoldDB" id="A0A6C0JDY9"/>
<proteinExistence type="predicted"/>